<sequence>MAELNKMDMTQDLKKPGALGIVWTTRRKIILSVLIIGTMLESSCYALMAPFFPDEAKSKGNSATQFGIVFGTYPLVGFVFSPICGKLLSTRIKPKTMLICGMLVDGFFLCLMGTLKHVNDSKLFFALGVLIRFFEAIGFSASITCYYAIASSEFSERVHFFVPLIETIFGVGIMVGPTLGGALYDLGGYTVPFLTFGIATIVFAAFTFVFLPQLKSQDEAPGKGLKDLYVTQIILDYFMVVVCFIIIGFNEATLSIHLKQFGLSESAKGACFIIPGGIYAISSISWGAFCRRVADSRYFVLLGGSVALVALLICGPVPWLNFKIQLWIILLSQGLMGFGDGAMYVCSFMHSLAFLTQRKGFEDDFSTYALLAGIFSSAFSLGGFLGPIIGGVLLDLEGYEYSTGWIACILSVGLFFVVLSVARDHVSGIDLRDEQFKTRAEASLDAKPDVERGSRDDQDNGQTPQPLALRDVGHDNPAMEMTHL</sequence>
<dbReference type="PANTHER" id="PTHR23506:SF26">
    <property type="entry name" value="MFS-TYPE TRANSPORTER SLC18B1"/>
    <property type="match status" value="1"/>
</dbReference>
<dbReference type="GeneID" id="100904814"/>
<dbReference type="RefSeq" id="XP_028967904.1">
    <property type="nucleotide sequence ID" value="XM_029112071.1"/>
</dbReference>
<dbReference type="InterPro" id="IPR020846">
    <property type="entry name" value="MFS_dom"/>
</dbReference>
<dbReference type="GO" id="GO:0016020">
    <property type="term" value="C:membrane"/>
    <property type="evidence" value="ECO:0007669"/>
    <property type="project" value="UniProtKB-SubCell"/>
</dbReference>
<dbReference type="Pfam" id="PF07690">
    <property type="entry name" value="MFS_1"/>
    <property type="match status" value="1"/>
</dbReference>
<reference evidence="10" key="1">
    <citation type="submission" date="2025-08" db="UniProtKB">
        <authorList>
            <consortium name="RefSeq"/>
        </authorList>
    </citation>
    <scope>IDENTIFICATION</scope>
</reference>
<feature type="transmembrane region" description="Helical" evidence="7">
    <location>
        <begin position="272"/>
        <end position="289"/>
    </location>
</feature>
<keyword evidence="9" id="KW-1185">Reference proteome</keyword>
<evidence type="ECO:0000313" key="10">
    <source>
        <dbReference type="RefSeq" id="XP_028967904.1"/>
    </source>
</evidence>
<dbReference type="PROSITE" id="PS50850">
    <property type="entry name" value="MFS"/>
    <property type="match status" value="1"/>
</dbReference>
<dbReference type="AlphaFoldDB" id="A0AAJ7WI24"/>
<evidence type="ECO:0000256" key="4">
    <source>
        <dbReference type="ARBA" id="ARBA00022989"/>
    </source>
</evidence>
<feature type="domain" description="Major facilitator superfamily (MFS) profile" evidence="8">
    <location>
        <begin position="30"/>
        <end position="425"/>
    </location>
</feature>
<dbReference type="SUPFAM" id="SSF103473">
    <property type="entry name" value="MFS general substrate transporter"/>
    <property type="match status" value="1"/>
</dbReference>
<keyword evidence="4 7" id="KW-1133">Transmembrane helix</keyword>
<gene>
    <name evidence="10" type="primary">LOC100904814</name>
</gene>
<dbReference type="Proteomes" id="UP000694867">
    <property type="component" value="Unplaced"/>
</dbReference>
<dbReference type="KEGG" id="goe:100904814"/>
<feature type="transmembrane region" description="Helical" evidence="7">
    <location>
        <begin position="161"/>
        <end position="184"/>
    </location>
</feature>
<feature type="transmembrane region" description="Helical" evidence="7">
    <location>
        <begin position="190"/>
        <end position="212"/>
    </location>
</feature>
<feature type="transmembrane region" description="Helical" evidence="7">
    <location>
        <begin position="367"/>
        <end position="389"/>
    </location>
</feature>
<accession>A0AAJ7WI24</accession>
<evidence type="ECO:0000256" key="5">
    <source>
        <dbReference type="ARBA" id="ARBA00023136"/>
    </source>
</evidence>
<feature type="compositionally biased region" description="Basic and acidic residues" evidence="6">
    <location>
        <begin position="442"/>
        <end position="458"/>
    </location>
</feature>
<evidence type="ECO:0000256" key="2">
    <source>
        <dbReference type="ARBA" id="ARBA00022448"/>
    </source>
</evidence>
<evidence type="ECO:0000313" key="9">
    <source>
        <dbReference type="Proteomes" id="UP000694867"/>
    </source>
</evidence>
<feature type="region of interest" description="Disordered" evidence="6">
    <location>
        <begin position="442"/>
        <end position="484"/>
    </location>
</feature>
<dbReference type="GO" id="GO:0022857">
    <property type="term" value="F:transmembrane transporter activity"/>
    <property type="evidence" value="ECO:0007669"/>
    <property type="project" value="InterPro"/>
</dbReference>
<evidence type="ECO:0000256" key="6">
    <source>
        <dbReference type="SAM" id="MobiDB-lite"/>
    </source>
</evidence>
<dbReference type="Gene3D" id="1.20.1250.20">
    <property type="entry name" value="MFS general substrate transporter like domains"/>
    <property type="match status" value="2"/>
</dbReference>
<feature type="transmembrane region" description="Helical" evidence="7">
    <location>
        <begin position="233"/>
        <end position="252"/>
    </location>
</feature>
<dbReference type="InterPro" id="IPR011701">
    <property type="entry name" value="MFS"/>
</dbReference>
<keyword evidence="3 7" id="KW-0812">Transmembrane</keyword>
<evidence type="ECO:0000259" key="8">
    <source>
        <dbReference type="PROSITE" id="PS50850"/>
    </source>
</evidence>
<feature type="transmembrane region" description="Helical" evidence="7">
    <location>
        <begin position="298"/>
        <end position="320"/>
    </location>
</feature>
<evidence type="ECO:0000256" key="7">
    <source>
        <dbReference type="SAM" id="Phobius"/>
    </source>
</evidence>
<proteinExistence type="predicted"/>
<dbReference type="InterPro" id="IPR036259">
    <property type="entry name" value="MFS_trans_sf"/>
</dbReference>
<dbReference type="PANTHER" id="PTHR23506">
    <property type="entry name" value="GH10249P"/>
    <property type="match status" value="1"/>
</dbReference>
<protein>
    <submittedName>
        <fullName evidence="10">MFS-type transporter SLC18B1</fullName>
    </submittedName>
</protein>
<feature type="transmembrane region" description="Helical" evidence="7">
    <location>
        <begin position="124"/>
        <end position="149"/>
    </location>
</feature>
<keyword evidence="2" id="KW-0813">Transport</keyword>
<name>A0AAJ7WI24_9ACAR</name>
<feature type="transmembrane region" description="Helical" evidence="7">
    <location>
        <begin position="326"/>
        <end position="355"/>
    </location>
</feature>
<organism evidence="9 10">
    <name type="scientific">Galendromus occidentalis</name>
    <name type="common">western predatory mite</name>
    <dbReference type="NCBI Taxonomy" id="34638"/>
    <lineage>
        <taxon>Eukaryota</taxon>
        <taxon>Metazoa</taxon>
        <taxon>Ecdysozoa</taxon>
        <taxon>Arthropoda</taxon>
        <taxon>Chelicerata</taxon>
        <taxon>Arachnida</taxon>
        <taxon>Acari</taxon>
        <taxon>Parasitiformes</taxon>
        <taxon>Mesostigmata</taxon>
        <taxon>Gamasina</taxon>
        <taxon>Phytoseioidea</taxon>
        <taxon>Phytoseiidae</taxon>
        <taxon>Typhlodrominae</taxon>
        <taxon>Galendromus</taxon>
    </lineage>
</organism>
<dbReference type="InterPro" id="IPR050930">
    <property type="entry name" value="MFS_Vesicular_Transporter"/>
</dbReference>
<evidence type="ECO:0000256" key="1">
    <source>
        <dbReference type="ARBA" id="ARBA00004141"/>
    </source>
</evidence>
<comment type="subcellular location">
    <subcellularLocation>
        <location evidence="1">Membrane</location>
        <topology evidence="1">Multi-pass membrane protein</topology>
    </subcellularLocation>
</comment>
<feature type="transmembrane region" description="Helical" evidence="7">
    <location>
        <begin position="64"/>
        <end position="84"/>
    </location>
</feature>
<feature type="transmembrane region" description="Helical" evidence="7">
    <location>
        <begin position="96"/>
        <end position="118"/>
    </location>
</feature>
<evidence type="ECO:0000256" key="3">
    <source>
        <dbReference type="ARBA" id="ARBA00022692"/>
    </source>
</evidence>
<keyword evidence="5 7" id="KW-0472">Membrane</keyword>
<feature type="transmembrane region" description="Helical" evidence="7">
    <location>
        <begin position="29"/>
        <end position="52"/>
    </location>
</feature>
<feature type="transmembrane region" description="Helical" evidence="7">
    <location>
        <begin position="401"/>
        <end position="422"/>
    </location>
</feature>